<dbReference type="Pfam" id="PF02566">
    <property type="entry name" value="OsmC"/>
    <property type="match status" value="1"/>
</dbReference>
<dbReference type="Proteomes" id="UP000256379">
    <property type="component" value="Unassembled WGS sequence"/>
</dbReference>
<dbReference type="SUPFAM" id="SSF82784">
    <property type="entry name" value="OsmC-like"/>
    <property type="match status" value="1"/>
</dbReference>
<gene>
    <name evidence="1" type="ORF">CQA53_02405</name>
</gene>
<organism evidence="1 2">
    <name type="scientific">Helicobacter didelphidarum</name>
    <dbReference type="NCBI Taxonomy" id="2040648"/>
    <lineage>
        <taxon>Bacteria</taxon>
        <taxon>Pseudomonadati</taxon>
        <taxon>Campylobacterota</taxon>
        <taxon>Epsilonproteobacteria</taxon>
        <taxon>Campylobacterales</taxon>
        <taxon>Helicobacteraceae</taxon>
        <taxon>Helicobacter</taxon>
    </lineage>
</organism>
<comment type="caution">
    <text evidence="1">The sequence shown here is derived from an EMBL/GenBank/DDBJ whole genome shotgun (WGS) entry which is preliminary data.</text>
</comment>
<name>A0A3D8IPH8_9HELI</name>
<proteinExistence type="predicted"/>
<dbReference type="EMBL" id="NXLQ01000002">
    <property type="protein sequence ID" value="RDU67122.1"/>
    <property type="molecule type" value="Genomic_DNA"/>
</dbReference>
<dbReference type="AlphaFoldDB" id="A0A3D8IPH8"/>
<dbReference type="InterPro" id="IPR003718">
    <property type="entry name" value="OsmC/Ohr_fam"/>
</dbReference>
<reference evidence="1 2" key="1">
    <citation type="submission" date="2018-04" db="EMBL/GenBank/DDBJ databases">
        <title>Novel Campyloabacter and Helicobacter Species and Strains.</title>
        <authorList>
            <person name="Mannion A.J."/>
            <person name="Shen Z."/>
            <person name="Fox J.G."/>
        </authorList>
    </citation>
    <scope>NUCLEOTIDE SEQUENCE [LARGE SCALE GENOMIC DNA]</scope>
    <source>
        <strain evidence="1 2">MIT 17-337</strain>
    </source>
</reference>
<accession>A0A3D8IPH8</accession>
<dbReference type="PANTHER" id="PTHR35368:SF1">
    <property type="entry name" value="HYDROPEROXIDE REDUCTASE"/>
    <property type="match status" value="1"/>
</dbReference>
<dbReference type="Gene3D" id="3.30.300.20">
    <property type="match status" value="1"/>
</dbReference>
<dbReference type="InterPro" id="IPR036102">
    <property type="entry name" value="OsmC/Ohrsf"/>
</dbReference>
<dbReference type="InterPro" id="IPR052924">
    <property type="entry name" value="OsmC/Ohr_hydroprdx_reductase"/>
</dbReference>
<sequence length="167" mass="18398">MLELISKAGLDDLKAKGKSDPQVVKTAKCKTIVKKRFIHENLIRNLAPHIIDEPHSLLGDDTAPNPTEALLAALGSCICVGIQANCVNKNIAIESLDMELEGDINITAVWGTGDLDENKELGITDIRLKINLVSDATEEQRKAIIKNAIRWSPVVNTLLRNVRFHEE</sequence>
<dbReference type="OrthoDB" id="5356953at2"/>
<dbReference type="RefSeq" id="WP_115542419.1">
    <property type="nucleotide sequence ID" value="NZ_NXLQ01000002.1"/>
</dbReference>
<keyword evidence="2" id="KW-1185">Reference proteome</keyword>
<dbReference type="PANTHER" id="PTHR35368">
    <property type="entry name" value="HYDROPEROXIDE REDUCTASE"/>
    <property type="match status" value="1"/>
</dbReference>
<dbReference type="InterPro" id="IPR015946">
    <property type="entry name" value="KH_dom-like_a/b"/>
</dbReference>
<evidence type="ECO:0000313" key="1">
    <source>
        <dbReference type="EMBL" id="RDU67122.1"/>
    </source>
</evidence>
<protein>
    <submittedName>
        <fullName evidence="1">Peroxiredoxin</fullName>
    </submittedName>
</protein>
<evidence type="ECO:0000313" key="2">
    <source>
        <dbReference type="Proteomes" id="UP000256379"/>
    </source>
</evidence>